<dbReference type="InterPro" id="IPR037185">
    <property type="entry name" value="EmrE-like"/>
</dbReference>
<evidence type="ECO:0000259" key="6">
    <source>
        <dbReference type="Pfam" id="PF00892"/>
    </source>
</evidence>
<gene>
    <name evidence="7" type="ORF">QTG54_000600</name>
</gene>
<dbReference type="PANTHER" id="PTHR22911">
    <property type="entry name" value="ACYL-MALONYL CONDENSING ENZYME-RELATED"/>
    <property type="match status" value="1"/>
</dbReference>
<keyword evidence="4 5" id="KW-0472">Membrane</keyword>
<evidence type="ECO:0000256" key="5">
    <source>
        <dbReference type="SAM" id="Phobius"/>
    </source>
</evidence>
<accession>A0AAD9DI39</accession>
<dbReference type="GO" id="GO:0016020">
    <property type="term" value="C:membrane"/>
    <property type="evidence" value="ECO:0007669"/>
    <property type="project" value="UniProtKB-SubCell"/>
</dbReference>
<organism evidence="7 8">
    <name type="scientific">Skeletonema marinoi</name>
    <dbReference type="NCBI Taxonomy" id="267567"/>
    <lineage>
        <taxon>Eukaryota</taxon>
        <taxon>Sar</taxon>
        <taxon>Stramenopiles</taxon>
        <taxon>Ochrophyta</taxon>
        <taxon>Bacillariophyta</taxon>
        <taxon>Coscinodiscophyceae</taxon>
        <taxon>Thalassiosirophycidae</taxon>
        <taxon>Thalassiosirales</taxon>
        <taxon>Skeletonemataceae</taxon>
        <taxon>Skeletonema</taxon>
        <taxon>Skeletonema marinoi-dohrnii complex</taxon>
    </lineage>
</organism>
<comment type="caution">
    <text evidence="7">The sequence shown here is derived from an EMBL/GenBank/DDBJ whole genome shotgun (WGS) entry which is preliminary data.</text>
</comment>
<keyword evidence="3 5" id="KW-1133">Transmembrane helix</keyword>
<feature type="transmembrane region" description="Helical" evidence="5">
    <location>
        <begin position="140"/>
        <end position="161"/>
    </location>
</feature>
<feature type="transmembrane region" description="Helical" evidence="5">
    <location>
        <begin position="114"/>
        <end position="133"/>
    </location>
</feature>
<feature type="transmembrane region" description="Helical" evidence="5">
    <location>
        <begin position="282"/>
        <end position="301"/>
    </location>
</feature>
<dbReference type="Proteomes" id="UP001224775">
    <property type="component" value="Unassembled WGS sequence"/>
</dbReference>
<sequence>MATTASKEVPDGPHGDHHSLRGIFFIVLGSFSFSTMFLLVKVMSQMNTFTLVFYRSVVQIAICLVDLYKKGVNPLGPDSGSVRFYLVLRAGFGAAAVIAWFYGIQNLPLPDAVTLQFTTPPFAAVFAVCLVGEHWKALDMIGAVVCLMGVALIAHPTWLFGNTDAVADAALVTDATDNSTMMKAVAVLVTEVGAAMAGIAYVCVRKIGDRADAVVMVFYYGIISLPMTAIGSKMLLGTWNVLGDYEQFSLMDYFLLLLVGFSGYGGQWFTNLGLQQETAATGTLATSTQIVFTFIFEILFLHEEIDIWSISGTALILGFMMVVGVIKLLESDKSAIIVDADEEKGLLLEPSREDEGYGAAVTLQSQGSNSL</sequence>
<feature type="transmembrane region" description="Helical" evidence="5">
    <location>
        <begin position="20"/>
        <end position="40"/>
    </location>
</feature>
<dbReference type="EMBL" id="JATAAI010000001">
    <property type="protein sequence ID" value="KAK1748661.1"/>
    <property type="molecule type" value="Genomic_DNA"/>
</dbReference>
<dbReference type="SUPFAM" id="SSF103481">
    <property type="entry name" value="Multidrug resistance efflux transporter EmrE"/>
    <property type="match status" value="2"/>
</dbReference>
<name>A0AAD9DI39_9STRA</name>
<dbReference type="Pfam" id="PF00892">
    <property type="entry name" value="EamA"/>
    <property type="match status" value="2"/>
</dbReference>
<dbReference type="InterPro" id="IPR000620">
    <property type="entry name" value="EamA_dom"/>
</dbReference>
<feature type="transmembrane region" description="Helical" evidence="5">
    <location>
        <begin position="80"/>
        <end position="102"/>
    </location>
</feature>
<keyword evidence="8" id="KW-1185">Reference proteome</keyword>
<feature type="transmembrane region" description="Helical" evidence="5">
    <location>
        <begin position="307"/>
        <end position="329"/>
    </location>
</feature>
<evidence type="ECO:0000256" key="3">
    <source>
        <dbReference type="ARBA" id="ARBA00022989"/>
    </source>
</evidence>
<feature type="transmembrane region" description="Helical" evidence="5">
    <location>
        <begin position="181"/>
        <end position="204"/>
    </location>
</feature>
<reference evidence="7" key="1">
    <citation type="submission" date="2023-06" db="EMBL/GenBank/DDBJ databases">
        <title>Survivors Of The Sea: Transcriptome response of Skeletonema marinoi to long-term dormancy.</title>
        <authorList>
            <person name="Pinder M.I.M."/>
            <person name="Kourtchenko O."/>
            <person name="Robertson E.K."/>
            <person name="Larsson T."/>
            <person name="Maumus F."/>
            <person name="Osuna-Cruz C.M."/>
            <person name="Vancaester E."/>
            <person name="Stenow R."/>
            <person name="Vandepoele K."/>
            <person name="Ploug H."/>
            <person name="Bruchert V."/>
            <person name="Godhe A."/>
            <person name="Topel M."/>
        </authorList>
    </citation>
    <scope>NUCLEOTIDE SEQUENCE</scope>
    <source>
        <strain evidence="7">R05AC</strain>
    </source>
</reference>
<dbReference type="AlphaFoldDB" id="A0AAD9DI39"/>
<dbReference type="PANTHER" id="PTHR22911:SF6">
    <property type="entry name" value="SOLUTE CARRIER FAMILY 35 MEMBER G1"/>
    <property type="match status" value="1"/>
</dbReference>
<keyword evidence="2 5" id="KW-0812">Transmembrane</keyword>
<protein>
    <submittedName>
        <fullName evidence="7">Drug/metabolite transporter (DMT) family transporter</fullName>
    </submittedName>
</protein>
<feature type="transmembrane region" description="Helical" evidence="5">
    <location>
        <begin position="211"/>
        <end position="230"/>
    </location>
</feature>
<evidence type="ECO:0000313" key="8">
    <source>
        <dbReference type="Proteomes" id="UP001224775"/>
    </source>
</evidence>
<feature type="transmembrane region" description="Helical" evidence="5">
    <location>
        <begin position="250"/>
        <end position="270"/>
    </location>
</feature>
<evidence type="ECO:0000256" key="2">
    <source>
        <dbReference type="ARBA" id="ARBA00022692"/>
    </source>
</evidence>
<proteinExistence type="predicted"/>
<comment type="subcellular location">
    <subcellularLocation>
        <location evidence="1">Membrane</location>
        <topology evidence="1">Multi-pass membrane protein</topology>
    </subcellularLocation>
</comment>
<evidence type="ECO:0000256" key="1">
    <source>
        <dbReference type="ARBA" id="ARBA00004141"/>
    </source>
</evidence>
<feature type="domain" description="EamA" evidence="6">
    <location>
        <begin position="191"/>
        <end position="323"/>
    </location>
</feature>
<feature type="domain" description="EamA" evidence="6">
    <location>
        <begin position="21"/>
        <end position="153"/>
    </location>
</feature>
<evidence type="ECO:0000313" key="7">
    <source>
        <dbReference type="EMBL" id="KAK1748661.1"/>
    </source>
</evidence>
<evidence type="ECO:0000256" key="4">
    <source>
        <dbReference type="ARBA" id="ARBA00023136"/>
    </source>
</evidence>